<dbReference type="SMART" id="SM00609">
    <property type="entry name" value="VIT"/>
    <property type="match status" value="1"/>
</dbReference>
<evidence type="ECO:0008006" key="6">
    <source>
        <dbReference type="Google" id="ProtNLM"/>
    </source>
</evidence>
<feature type="signal peptide" evidence="1">
    <location>
        <begin position="1"/>
        <end position="22"/>
    </location>
</feature>
<dbReference type="InParanoid" id="A2E4Q6"/>
<keyword evidence="5" id="KW-1185">Reference proteome</keyword>
<dbReference type="Pfam" id="PF08487">
    <property type="entry name" value="VIT"/>
    <property type="match status" value="1"/>
</dbReference>
<dbReference type="OMA" id="FPNDSEY"/>
<dbReference type="InterPro" id="IPR013694">
    <property type="entry name" value="VIT"/>
</dbReference>
<dbReference type="AlphaFoldDB" id="A2E4Q6"/>
<dbReference type="STRING" id="5722.A2E4Q6"/>
<dbReference type="Gene3D" id="3.40.50.410">
    <property type="entry name" value="von Willebrand factor, type A domain"/>
    <property type="match status" value="1"/>
</dbReference>
<evidence type="ECO:0000313" key="4">
    <source>
        <dbReference type="EMBL" id="EAY12366.1"/>
    </source>
</evidence>
<evidence type="ECO:0000256" key="1">
    <source>
        <dbReference type="SAM" id="SignalP"/>
    </source>
</evidence>
<dbReference type="KEGG" id="tva:4770328"/>
<evidence type="ECO:0000313" key="5">
    <source>
        <dbReference type="Proteomes" id="UP000001542"/>
    </source>
</evidence>
<accession>A2E4Q6</accession>
<feature type="domain" description="VWFA" evidence="2">
    <location>
        <begin position="262"/>
        <end position="365"/>
    </location>
</feature>
<keyword evidence="1" id="KW-0732">Signal</keyword>
<organism evidence="4 5">
    <name type="scientific">Trichomonas vaginalis (strain ATCC PRA-98 / G3)</name>
    <dbReference type="NCBI Taxonomy" id="412133"/>
    <lineage>
        <taxon>Eukaryota</taxon>
        <taxon>Metamonada</taxon>
        <taxon>Parabasalia</taxon>
        <taxon>Trichomonadida</taxon>
        <taxon>Trichomonadidae</taxon>
        <taxon>Trichomonas</taxon>
    </lineage>
</organism>
<dbReference type="VEuPathDB" id="TrichDB:TVAGG3_0862570"/>
<gene>
    <name evidence="4" type="ORF">TVAG_245980</name>
</gene>
<dbReference type="SUPFAM" id="SSF53300">
    <property type="entry name" value="vWA-like"/>
    <property type="match status" value="1"/>
</dbReference>
<feature type="chain" id="PRO_5002643150" description="VIT domain-containing protein" evidence="1">
    <location>
        <begin position="23"/>
        <end position="365"/>
    </location>
</feature>
<evidence type="ECO:0000259" key="3">
    <source>
        <dbReference type="PROSITE" id="PS51468"/>
    </source>
</evidence>
<name>A2E4Q6_TRIV3</name>
<proteinExistence type="predicted"/>
<feature type="domain" description="VIT" evidence="3">
    <location>
        <begin position="17"/>
        <end position="145"/>
    </location>
</feature>
<reference evidence="4" key="1">
    <citation type="submission" date="2006-10" db="EMBL/GenBank/DDBJ databases">
        <authorList>
            <person name="Amadeo P."/>
            <person name="Zhao Q."/>
            <person name="Wortman J."/>
            <person name="Fraser-Liggett C."/>
            <person name="Carlton J."/>
        </authorList>
    </citation>
    <scope>NUCLEOTIDE SEQUENCE</scope>
    <source>
        <strain evidence="4">G3</strain>
    </source>
</reference>
<dbReference type="eggNOG" id="ENOG502QRPK">
    <property type="taxonomic scope" value="Eukaryota"/>
</dbReference>
<sequence>MFTCGKFFALTLSLHFSKEILGFVDSNNRDIEFTSIRMEGVQYNNYASYNITQVFTNTSNNASDISYYFPNDSEYCSYDCLFIVDGKKIKPQLRSKEEAKKEYNEAKQQGHHVIHGEMIGNGLNRFNLGNLPAKKVAEVHLKVSLLADLDKNSLFYKIPLTVAYQSGVKTSLSSIGIKDFKFSTKIITNHDIKEATINVKNCKSVIETRTAFFELSSIPTEDCIIIKTVFSEDNLNFAVSSDNYIAISTYPNFESKDKTNSEFYFLVDQSGSMAGSRITKAKEALKFFLQSLPVGCRYAIYGFGSNYVTHIPPSDYNNETFKYSMKVVERIKAVLGGTEIYQPLEYIINTKSKEGYAKQVFVLTD</sequence>
<dbReference type="VEuPathDB" id="TrichDB:TVAG_461410"/>
<dbReference type="InterPro" id="IPR002035">
    <property type="entry name" value="VWF_A"/>
</dbReference>
<reference evidence="4" key="2">
    <citation type="journal article" date="2007" name="Science">
        <title>Draft genome sequence of the sexually transmitted pathogen Trichomonas vaginalis.</title>
        <authorList>
            <person name="Carlton J.M."/>
            <person name="Hirt R.P."/>
            <person name="Silva J.C."/>
            <person name="Delcher A.L."/>
            <person name="Schatz M."/>
            <person name="Zhao Q."/>
            <person name="Wortman J.R."/>
            <person name="Bidwell S.L."/>
            <person name="Alsmark U.C.M."/>
            <person name="Besteiro S."/>
            <person name="Sicheritz-Ponten T."/>
            <person name="Noel C.J."/>
            <person name="Dacks J.B."/>
            <person name="Foster P.G."/>
            <person name="Simillion C."/>
            <person name="Van de Peer Y."/>
            <person name="Miranda-Saavedra D."/>
            <person name="Barton G.J."/>
            <person name="Westrop G.D."/>
            <person name="Mueller S."/>
            <person name="Dessi D."/>
            <person name="Fiori P.L."/>
            <person name="Ren Q."/>
            <person name="Paulsen I."/>
            <person name="Zhang H."/>
            <person name="Bastida-Corcuera F.D."/>
            <person name="Simoes-Barbosa A."/>
            <person name="Brown M.T."/>
            <person name="Hayes R.D."/>
            <person name="Mukherjee M."/>
            <person name="Okumura C.Y."/>
            <person name="Schneider R."/>
            <person name="Smith A.J."/>
            <person name="Vanacova S."/>
            <person name="Villalvazo M."/>
            <person name="Haas B.J."/>
            <person name="Pertea M."/>
            <person name="Feldblyum T.V."/>
            <person name="Utterback T.R."/>
            <person name="Shu C.L."/>
            <person name="Osoegawa K."/>
            <person name="de Jong P.J."/>
            <person name="Hrdy I."/>
            <person name="Horvathova L."/>
            <person name="Zubacova Z."/>
            <person name="Dolezal P."/>
            <person name="Malik S.B."/>
            <person name="Logsdon J.M. Jr."/>
            <person name="Henze K."/>
            <person name="Gupta A."/>
            <person name="Wang C.C."/>
            <person name="Dunne R.L."/>
            <person name="Upcroft J.A."/>
            <person name="Upcroft P."/>
            <person name="White O."/>
            <person name="Salzberg S.L."/>
            <person name="Tang P."/>
            <person name="Chiu C.-H."/>
            <person name="Lee Y.-S."/>
            <person name="Embley T.M."/>
            <person name="Coombs G.H."/>
            <person name="Mottram J.C."/>
            <person name="Tachezy J."/>
            <person name="Fraser-Liggett C.M."/>
            <person name="Johnson P.J."/>
        </authorList>
    </citation>
    <scope>NUCLEOTIDE SEQUENCE [LARGE SCALE GENOMIC DNA]</scope>
    <source>
        <strain evidence="4">G3</strain>
    </source>
</reference>
<dbReference type="RefSeq" id="XP_001324589.1">
    <property type="nucleotide sequence ID" value="XM_001324554.1"/>
</dbReference>
<dbReference type="PROSITE" id="PS51468">
    <property type="entry name" value="VIT"/>
    <property type="match status" value="1"/>
</dbReference>
<protein>
    <recommendedName>
        <fullName evidence="6">VIT domain-containing protein</fullName>
    </recommendedName>
</protein>
<dbReference type="PANTHER" id="PTHR45737:SF6">
    <property type="entry name" value="VON WILLEBRAND FACTOR A DOMAIN-CONTAINING PROTEIN 5A"/>
    <property type="match status" value="1"/>
</dbReference>
<dbReference type="EMBL" id="DS113303">
    <property type="protein sequence ID" value="EAY12366.1"/>
    <property type="molecule type" value="Genomic_DNA"/>
</dbReference>
<dbReference type="PANTHER" id="PTHR45737">
    <property type="entry name" value="VON WILLEBRAND FACTOR A DOMAIN-CONTAINING PROTEIN 5A"/>
    <property type="match status" value="1"/>
</dbReference>
<evidence type="ECO:0000259" key="2">
    <source>
        <dbReference type="PROSITE" id="PS50234"/>
    </source>
</evidence>
<dbReference type="Pfam" id="PF13519">
    <property type="entry name" value="VWA_2"/>
    <property type="match status" value="1"/>
</dbReference>
<dbReference type="OrthoDB" id="1729737at2759"/>
<dbReference type="Proteomes" id="UP000001542">
    <property type="component" value="Unassembled WGS sequence"/>
</dbReference>
<dbReference type="InterPro" id="IPR036465">
    <property type="entry name" value="vWFA_dom_sf"/>
</dbReference>
<dbReference type="PROSITE" id="PS50234">
    <property type="entry name" value="VWFA"/>
    <property type="match status" value="1"/>
</dbReference>